<dbReference type="FunFam" id="1.10.1670.10:FF:000005">
    <property type="entry name" value="N-glycosylase/DNA lyase OGG1"/>
    <property type="match status" value="1"/>
</dbReference>
<dbReference type="AlphaFoldDB" id="A0AAE0P4K4"/>
<dbReference type="EMBL" id="JAULSW010000001">
    <property type="protein sequence ID" value="KAK3393184.1"/>
    <property type="molecule type" value="Genomic_DNA"/>
</dbReference>
<keyword evidence="7" id="KW-0456">Lyase</keyword>
<sequence length="499" mass="55220">MTAAQGAVRSTEWRRLPLSLTELCIDTLLRCGQSFRWRNVNNQWHCVLQGRIVSLEQDSTYLHYRTIWPSSAHLRKEAAVTTLTSLNSTCPLPKVIKEAVDDDGKDDADGTAALLRSYFALSHSLSALYHQWASTDPNFARRAMAFTGIRILNQDAWETLVAFICSSNNNISRISQMVQNLCIHYGPYIGTVEGIAFHDFPHPEALMGEDIEANLRKLGFGYRAKYIAETARIVTTERPAGWLDSLRNPECPPAGVCDRTPLGDKRGRGEKDHTDPAPPSTYRAAHEALLGLAGVGPKVSDCVCLMGLGWGESVPVDTHVWQIAQRDYAFAKGSRTKTFTKTMYDAIGDHFRRIWGPQAGWAQSVLFTANLKSFSEQASSGGKATKAEDVGLVKVEESQETGLASLVTRTTKRKAVKVEEHEELALTISAPRTTRTRTVVVEERKATVPATSNTQARKRKTVAMDTPLKFKGETKKKVARVKSSSLRTSKRIGLRDKGS</sequence>
<keyword evidence="9" id="KW-0511">Multifunctional enzyme</keyword>
<dbReference type="PANTHER" id="PTHR10242:SF2">
    <property type="entry name" value="N-GLYCOSYLASE_DNA LYASE"/>
    <property type="match status" value="1"/>
</dbReference>
<feature type="region of interest" description="Disordered" evidence="12">
    <location>
        <begin position="254"/>
        <end position="280"/>
    </location>
</feature>
<keyword evidence="10" id="KW-0326">Glycosidase</keyword>
<evidence type="ECO:0000313" key="14">
    <source>
        <dbReference type="EMBL" id="KAK3393184.1"/>
    </source>
</evidence>
<dbReference type="Gene3D" id="1.10.1670.10">
    <property type="entry name" value="Helix-hairpin-Helix base-excision DNA repair enzymes (C-terminal)"/>
    <property type="match status" value="1"/>
</dbReference>
<dbReference type="GO" id="GO:0003684">
    <property type="term" value="F:damaged DNA binding"/>
    <property type="evidence" value="ECO:0007669"/>
    <property type="project" value="InterPro"/>
</dbReference>
<dbReference type="EC" id="4.2.99.18" evidence="3"/>
<dbReference type="SMART" id="SM00478">
    <property type="entry name" value="ENDO3c"/>
    <property type="match status" value="1"/>
</dbReference>
<gene>
    <name evidence="14" type="ORF">B0H63DRAFT_12650</name>
</gene>
<dbReference type="InterPro" id="IPR003265">
    <property type="entry name" value="HhH-GPD_domain"/>
</dbReference>
<keyword evidence="6" id="KW-0234">DNA repair</keyword>
<evidence type="ECO:0000256" key="1">
    <source>
        <dbReference type="ARBA" id="ARBA00004123"/>
    </source>
</evidence>
<name>A0AAE0P4K4_9PEZI</name>
<dbReference type="InterPro" id="IPR011257">
    <property type="entry name" value="DNA_glycosylase"/>
</dbReference>
<dbReference type="SUPFAM" id="SSF55945">
    <property type="entry name" value="TATA-box binding protein-like"/>
    <property type="match status" value="1"/>
</dbReference>
<keyword evidence="4" id="KW-0227">DNA damage</keyword>
<dbReference type="PANTHER" id="PTHR10242">
    <property type="entry name" value="8-OXOGUANINE DNA GLYCOSYLASE"/>
    <property type="match status" value="1"/>
</dbReference>
<evidence type="ECO:0000256" key="7">
    <source>
        <dbReference type="ARBA" id="ARBA00023239"/>
    </source>
</evidence>
<evidence type="ECO:0000256" key="5">
    <source>
        <dbReference type="ARBA" id="ARBA00022801"/>
    </source>
</evidence>
<comment type="subcellular location">
    <subcellularLocation>
        <location evidence="1">Nucleus</location>
    </subcellularLocation>
</comment>
<keyword evidence="15" id="KW-1185">Reference proteome</keyword>
<feature type="domain" description="HhH-GPD" evidence="13">
    <location>
        <begin position="165"/>
        <end position="364"/>
    </location>
</feature>
<evidence type="ECO:0000256" key="9">
    <source>
        <dbReference type="ARBA" id="ARBA00023268"/>
    </source>
</evidence>
<keyword evidence="8" id="KW-0539">Nucleus</keyword>
<evidence type="ECO:0000256" key="2">
    <source>
        <dbReference type="ARBA" id="ARBA00010679"/>
    </source>
</evidence>
<evidence type="ECO:0000256" key="4">
    <source>
        <dbReference type="ARBA" id="ARBA00022763"/>
    </source>
</evidence>
<evidence type="ECO:0000256" key="10">
    <source>
        <dbReference type="ARBA" id="ARBA00023295"/>
    </source>
</evidence>
<comment type="caution">
    <text evidence="14">The sequence shown here is derived from an EMBL/GenBank/DDBJ whole genome shotgun (WGS) entry which is preliminary data.</text>
</comment>
<evidence type="ECO:0000256" key="3">
    <source>
        <dbReference type="ARBA" id="ARBA00012720"/>
    </source>
</evidence>
<feature type="compositionally biased region" description="Basic and acidic residues" evidence="12">
    <location>
        <begin position="261"/>
        <end position="275"/>
    </location>
</feature>
<dbReference type="InterPro" id="IPR023170">
    <property type="entry name" value="HhH_base_excis_C"/>
</dbReference>
<accession>A0AAE0P4K4</accession>
<dbReference type="GO" id="GO:0006289">
    <property type="term" value="P:nucleotide-excision repair"/>
    <property type="evidence" value="ECO:0007669"/>
    <property type="project" value="InterPro"/>
</dbReference>
<reference evidence="14" key="2">
    <citation type="submission" date="2023-06" db="EMBL/GenBank/DDBJ databases">
        <authorList>
            <consortium name="Lawrence Berkeley National Laboratory"/>
            <person name="Haridas S."/>
            <person name="Hensen N."/>
            <person name="Bonometti L."/>
            <person name="Westerberg I."/>
            <person name="Brannstrom I.O."/>
            <person name="Guillou S."/>
            <person name="Cros-Aarteil S."/>
            <person name="Calhoun S."/>
            <person name="Kuo A."/>
            <person name="Mondo S."/>
            <person name="Pangilinan J."/>
            <person name="Riley R."/>
            <person name="LaButti K."/>
            <person name="Andreopoulos B."/>
            <person name="Lipzen A."/>
            <person name="Chen C."/>
            <person name="Yanf M."/>
            <person name="Daum C."/>
            <person name="Ng V."/>
            <person name="Clum A."/>
            <person name="Steindorff A."/>
            <person name="Ohm R."/>
            <person name="Martin F."/>
            <person name="Silar P."/>
            <person name="Natvig D."/>
            <person name="Lalanne C."/>
            <person name="Gautier V."/>
            <person name="Ament-velasquez S.L."/>
            <person name="Kruys A."/>
            <person name="Hutchinson M.I."/>
            <person name="Powell A.J."/>
            <person name="Barry K."/>
            <person name="Miller A.N."/>
            <person name="Grigoriev I.V."/>
            <person name="Debuchy R."/>
            <person name="Gladieux P."/>
            <person name="Thoren M.H."/>
            <person name="Johannesson H."/>
        </authorList>
    </citation>
    <scope>NUCLEOTIDE SEQUENCE</scope>
    <source>
        <strain evidence="14">CBS 232.78</strain>
    </source>
</reference>
<dbReference type="SUPFAM" id="SSF48150">
    <property type="entry name" value="DNA-glycosylase"/>
    <property type="match status" value="1"/>
</dbReference>
<dbReference type="Pfam" id="PF00730">
    <property type="entry name" value="HhH-GPD"/>
    <property type="match status" value="1"/>
</dbReference>
<comment type="similarity">
    <text evidence="2">Belongs to the type-1 OGG1 family.</text>
</comment>
<dbReference type="CDD" id="cd00056">
    <property type="entry name" value="ENDO3c"/>
    <property type="match status" value="1"/>
</dbReference>
<feature type="region of interest" description="Disordered" evidence="12">
    <location>
        <begin position="471"/>
        <end position="499"/>
    </location>
</feature>
<organism evidence="14 15">
    <name type="scientific">Podospora didyma</name>
    <dbReference type="NCBI Taxonomy" id="330526"/>
    <lineage>
        <taxon>Eukaryota</taxon>
        <taxon>Fungi</taxon>
        <taxon>Dikarya</taxon>
        <taxon>Ascomycota</taxon>
        <taxon>Pezizomycotina</taxon>
        <taxon>Sordariomycetes</taxon>
        <taxon>Sordariomycetidae</taxon>
        <taxon>Sordariales</taxon>
        <taxon>Podosporaceae</taxon>
        <taxon>Podospora</taxon>
    </lineage>
</organism>
<evidence type="ECO:0000256" key="8">
    <source>
        <dbReference type="ARBA" id="ARBA00023242"/>
    </source>
</evidence>
<dbReference type="Gene3D" id="1.10.340.30">
    <property type="entry name" value="Hypothetical protein, domain 2"/>
    <property type="match status" value="1"/>
</dbReference>
<keyword evidence="5" id="KW-0378">Hydrolase</keyword>
<evidence type="ECO:0000256" key="11">
    <source>
        <dbReference type="ARBA" id="ARBA00044632"/>
    </source>
</evidence>
<dbReference type="Proteomes" id="UP001285441">
    <property type="component" value="Unassembled WGS sequence"/>
</dbReference>
<reference evidence="14" key="1">
    <citation type="journal article" date="2023" name="Mol. Phylogenet. Evol.">
        <title>Genome-scale phylogeny and comparative genomics of the fungal order Sordariales.</title>
        <authorList>
            <person name="Hensen N."/>
            <person name="Bonometti L."/>
            <person name="Westerberg I."/>
            <person name="Brannstrom I.O."/>
            <person name="Guillou S."/>
            <person name="Cros-Aarteil S."/>
            <person name="Calhoun S."/>
            <person name="Haridas S."/>
            <person name="Kuo A."/>
            <person name="Mondo S."/>
            <person name="Pangilinan J."/>
            <person name="Riley R."/>
            <person name="LaButti K."/>
            <person name="Andreopoulos B."/>
            <person name="Lipzen A."/>
            <person name="Chen C."/>
            <person name="Yan M."/>
            <person name="Daum C."/>
            <person name="Ng V."/>
            <person name="Clum A."/>
            <person name="Steindorff A."/>
            <person name="Ohm R.A."/>
            <person name="Martin F."/>
            <person name="Silar P."/>
            <person name="Natvig D.O."/>
            <person name="Lalanne C."/>
            <person name="Gautier V."/>
            <person name="Ament-Velasquez S.L."/>
            <person name="Kruys A."/>
            <person name="Hutchinson M.I."/>
            <person name="Powell A.J."/>
            <person name="Barry K."/>
            <person name="Miller A.N."/>
            <person name="Grigoriev I.V."/>
            <person name="Debuchy R."/>
            <person name="Gladieux P."/>
            <person name="Hiltunen Thoren M."/>
            <person name="Johannesson H."/>
        </authorList>
    </citation>
    <scope>NUCLEOTIDE SEQUENCE</scope>
    <source>
        <strain evidence="14">CBS 232.78</strain>
    </source>
</reference>
<dbReference type="GO" id="GO:0034039">
    <property type="term" value="F:8-oxo-7,8-dihydroguanine DNA N-glycosylase activity"/>
    <property type="evidence" value="ECO:0007669"/>
    <property type="project" value="TreeGrafter"/>
</dbReference>
<evidence type="ECO:0000256" key="6">
    <source>
        <dbReference type="ARBA" id="ARBA00023204"/>
    </source>
</evidence>
<dbReference type="InterPro" id="IPR052054">
    <property type="entry name" value="Oxidative_DNA_repair_enzyme"/>
</dbReference>
<dbReference type="Gene3D" id="3.30.310.40">
    <property type="match status" value="1"/>
</dbReference>
<protein>
    <recommendedName>
        <fullName evidence="3">DNA-(apurinic or apyrimidinic site) lyase</fullName>
        <ecNumber evidence="3">4.2.99.18</ecNumber>
    </recommendedName>
</protein>
<evidence type="ECO:0000313" key="15">
    <source>
        <dbReference type="Proteomes" id="UP001285441"/>
    </source>
</evidence>
<dbReference type="InterPro" id="IPR012904">
    <property type="entry name" value="OGG_N"/>
</dbReference>
<dbReference type="GO" id="GO:0140078">
    <property type="term" value="F:class I DNA-(apurinic or apyrimidinic site) endonuclease activity"/>
    <property type="evidence" value="ECO:0007669"/>
    <property type="project" value="UniProtKB-EC"/>
</dbReference>
<dbReference type="GO" id="GO:0006285">
    <property type="term" value="P:base-excision repair, AP site formation"/>
    <property type="evidence" value="ECO:0007669"/>
    <property type="project" value="TreeGrafter"/>
</dbReference>
<dbReference type="Pfam" id="PF07934">
    <property type="entry name" value="OGG_N"/>
    <property type="match status" value="1"/>
</dbReference>
<comment type="catalytic activity">
    <reaction evidence="11">
        <text>2'-deoxyribonucleotide-(2'-deoxyribose 5'-phosphate)-2'-deoxyribonucleotide-DNA = a 3'-end 2'-deoxyribonucleotide-(2,3-dehydro-2,3-deoxyribose 5'-phosphate)-DNA + a 5'-end 5'-phospho-2'-deoxyribonucleoside-DNA + H(+)</text>
        <dbReference type="Rhea" id="RHEA:66592"/>
        <dbReference type="Rhea" id="RHEA-COMP:13180"/>
        <dbReference type="Rhea" id="RHEA-COMP:16897"/>
        <dbReference type="Rhea" id="RHEA-COMP:17067"/>
        <dbReference type="ChEBI" id="CHEBI:15378"/>
        <dbReference type="ChEBI" id="CHEBI:136412"/>
        <dbReference type="ChEBI" id="CHEBI:157695"/>
        <dbReference type="ChEBI" id="CHEBI:167181"/>
        <dbReference type="EC" id="4.2.99.18"/>
    </reaction>
</comment>
<evidence type="ECO:0000259" key="13">
    <source>
        <dbReference type="SMART" id="SM00478"/>
    </source>
</evidence>
<evidence type="ECO:0000256" key="12">
    <source>
        <dbReference type="SAM" id="MobiDB-lite"/>
    </source>
</evidence>
<proteinExistence type="inferred from homology"/>
<dbReference type="GO" id="GO:0005634">
    <property type="term" value="C:nucleus"/>
    <property type="evidence" value="ECO:0007669"/>
    <property type="project" value="UniProtKB-SubCell"/>
</dbReference>